<dbReference type="PANTHER" id="PTHR42794">
    <property type="entry name" value="HEMIN IMPORT ATP-BINDING PROTEIN HMUV"/>
    <property type="match status" value="1"/>
</dbReference>
<dbReference type="EMBL" id="PYOI01000004">
    <property type="protein sequence ID" value="PSV85658.1"/>
    <property type="molecule type" value="Genomic_DNA"/>
</dbReference>
<feature type="domain" description="ABC transporter" evidence="6">
    <location>
        <begin position="30"/>
        <end position="266"/>
    </location>
</feature>
<evidence type="ECO:0000313" key="8">
    <source>
        <dbReference type="Proteomes" id="UP000241566"/>
    </source>
</evidence>
<dbReference type="SMART" id="SM00382">
    <property type="entry name" value="AAA"/>
    <property type="match status" value="1"/>
</dbReference>
<sequence>MTATAIDIDLLSSTENSSQNNTSLNTTSVIQARNLKLRYGNKILLDDLDLDIHSGEVTALLGPNGAGKSTLLKVLCGEVTPESGDVSFFGQPLSSWDRATLAKHLGILPQHSALSFAFTAKEVVELGAIPLQLTSPQLKSVTQMIMDYVDVENLADRLYPTLSGGEKQRIHLARVLTQLSQAGEHCILMLDEPTSALDLAHQHHTLQIAKNMAMQGAAVIVVLHDLNLAAQYTDRMIFLNDGQIKADGTPSQVLTAEVVESLYGWPVTVHTHPIENYPYILSANHPIL</sequence>
<evidence type="ECO:0000256" key="4">
    <source>
        <dbReference type="ARBA" id="ARBA00022967"/>
    </source>
</evidence>
<evidence type="ECO:0000256" key="2">
    <source>
        <dbReference type="ARBA" id="ARBA00022741"/>
    </source>
</evidence>
<evidence type="ECO:0000256" key="3">
    <source>
        <dbReference type="ARBA" id="ARBA00022840"/>
    </source>
</evidence>
<keyword evidence="1" id="KW-0813">Transport</keyword>
<dbReference type="Proteomes" id="UP000241566">
    <property type="component" value="Unassembled WGS sequence"/>
</dbReference>
<dbReference type="Gene3D" id="3.40.50.300">
    <property type="entry name" value="P-loop containing nucleotide triphosphate hydrolases"/>
    <property type="match status" value="1"/>
</dbReference>
<gene>
    <name evidence="7" type="ORF">CTM94_04640</name>
</gene>
<dbReference type="PROSITE" id="PS50893">
    <property type="entry name" value="ABC_TRANSPORTER_2"/>
    <property type="match status" value="1"/>
</dbReference>
<dbReference type="InterPro" id="IPR027417">
    <property type="entry name" value="P-loop_NTPase"/>
</dbReference>
<dbReference type="PANTHER" id="PTHR42794:SF1">
    <property type="entry name" value="HEMIN IMPORT ATP-BINDING PROTEIN HMUV"/>
    <property type="match status" value="1"/>
</dbReference>
<comment type="caution">
    <text evidence="7">The sequence shown here is derived from an EMBL/GenBank/DDBJ whole genome shotgun (WGS) entry which is preliminary data.</text>
</comment>
<keyword evidence="8" id="KW-1185">Reference proteome</keyword>
<evidence type="ECO:0000259" key="6">
    <source>
        <dbReference type="PROSITE" id="PS50893"/>
    </source>
</evidence>
<evidence type="ECO:0000256" key="1">
    <source>
        <dbReference type="ARBA" id="ARBA00022448"/>
    </source>
</evidence>
<comment type="function">
    <text evidence="5">Part of the ABC transporter complex HmuTUV involved in hemin import. Responsible for energy coupling to the transport system.</text>
</comment>
<dbReference type="GO" id="GO:0005524">
    <property type="term" value="F:ATP binding"/>
    <property type="evidence" value="ECO:0007669"/>
    <property type="project" value="UniProtKB-KW"/>
</dbReference>
<dbReference type="SUPFAM" id="SSF52540">
    <property type="entry name" value="P-loop containing nucleoside triphosphate hydrolases"/>
    <property type="match status" value="1"/>
</dbReference>
<evidence type="ECO:0000256" key="5">
    <source>
        <dbReference type="ARBA" id="ARBA00037066"/>
    </source>
</evidence>
<dbReference type="Pfam" id="PF00005">
    <property type="entry name" value="ABC_tran"/>
    <property type="match status" value="1"/>
</dbReference>
<dbReference type="RefSeq" id="WP_045063093.1">
    <property type="nucleotide sequence ID" value="NZ_CP131601.1"/>
</dbReference>
<name>A0ABX5GJ19_PHOLE</name>
<keyword evidence="2" id="KW-0547">Nucleotide-binding</keyword>
<dbReference type="InterPro" id="IPR003439">
    <property type="entry name" value="ABC_transporter-like_ATP-bd"/>
</dbReference>
<proteinExistence type="predicted"/>
<keyword evidence="3 7" id="KW-0067">ATP-binding</keyword>
<organism evidence="7 8">
    <name type="scientific">Photobacterium leiognathi</name>
    <dbReference type="NCBI Taxonomy" id="553611"/>
    <lineage>
        <taxon>Bacteria</taxon>
        <taxon>Pseudomonadati</taxon>
        <taxon>Pseudomonadota</taxon>
        <taxon>Gammaproteobacteria</taxon>
        <taxon>Vibrionales</taxon>
        <taxon>Vibrionaceae</taxon>
        <taxon>Photobacterium</taxon>
    </lineage>
</organism>
<dbReference type="InterPro" id="IPR003593">
    <property type="entry name" value="AAA+_ATPase"/>
</dbReference>
<dbReference type="CDD" id="cd03214">
    <property type="entry name" value="ABC_Iron-Siderophores_B12_Hemin"/>
    <property type="match status" value="1"/>
</dbReference>
<protein>
    <submittedName>
        <fullName evidence="7">Heme ABC transporter ATP-binding protein</fullName>
    </submittedName>
</protein>
<reference evidence="7 8" key="1">
    <citation type="submission" date="2018-01" db="EMBL/GenBank/DDBJ databases">
        <title>Whole genome sequencing of Histamine producing bacteria.</title>
        <authorList>
            <person name="Butler K."/>
        </authorList>
    </citation>
    <scope>NUCLEOTIDE SEQUENCE [LARGE SCALE GENOMIC DNA]</scope>
    <source>
        <strain evidence="7 8">ATCC 25521</strain>
    </source>
</reference>
<accession>A0ABX5GJ19</accession>
<evidence type="ECO:0000313" key="7">
    <source>
        <dbReference type="EMBL" id="PSV85658.1"/>
    </source>
</evidence>
<keyword evidence="4" id="KW-1278">Translocase</keyword>
<dbReference type="NCBIfam" id="NF010068">
    <property type="entry name" value="PRK13548.1"/>
    <property type="match status" value="1"/>
</dbReference>